<dbReference type="Proteomes" id="UP000092993">
    <property type="component" value="Unassembled WGS sequence"/>
</dbReference>
<organism evidence="1 2">
    <name type="scientific">Grifola frondosa</name>
    <name type="common">Maitake</name>
    <name type="synonym">Polyporus frondosus</name>
    <dbReference type="NCBI Taxonomy" id="5627"/>
    <lineage>
        <taxon>Eukaryota</taxon>
        <taxon>Fungi</taxon>
        <taxon>Dikarya</taxon>
        <taxon>Basidiomycota</taxon>
        <taxon>Agaricomycotina</taxon>
        <taxon>Agaricomycetes</taxon>
        <taxon>Polyporales</taxon>
        <taxon>Grifolaceae</taxon>
        <taxon>Grifola</taxon>
    </lineage>
</organism>
<evidence type="ECO:0000313" key="1">
    <source>
        <dbReference type="EMBL" id="OBZ77561.1"/>
    </source>
</evidence>
<protein>
    <submittedName>
        <fullName evidence="1">Uncharacterized protein</fullName>
    </submittedName>
</protein>
<dbReference type="OrthoDB" id="3188871at2759"/>
<dbReference type="AlphaFoldDB" id="A0A1C7ML15"/>
<reference evidence="1 2" key="1">
    <citation type="submission" date="2016-03" db="EMBL/GenBank/DDBJ databases">
        <title>Whole genome sequencing of Grifola frondosa 9006-11.</title>
        <authorList>
            <person name="Min B."/>
            <person name="Park H."/>
            <person name="Kim J.-G."/>
            <person name="Cho H."/>
            <person name="Oh Y.-L."/>
            <person name="Kong W.-S."/>
            <person name="Choi I.-G."/>
        </authorList>
    </citation>
    <scope>NUCLEOTIDE SEQUENCE [LARGE SCALE GENOMIC DNA]</scope>
    <source>
        <strain evidence="1 2">9006-11</strain>
    </source>
</reference>
<sequence length="97" mass="11166">MIKLKSRNFKFENLAQTTLPSPSKFTEERISVILTTTIEADFNTAFETFLSQGVGITLNSHYTSLVNNTNIDYMGRCSMKLLTTVNFIQRFRLVLRH</sequence>
<comment type="caution">
    <text evidence="1">The sequence shown here is derived from an EMBL/GenBank/DDBJ whole genome shotgun (WGS) entry which is preliminary data.</text>
</comment>
<evidence type="ECO:0000313" key="2">
    <source>
        <dbReference type="Proteomes" id="UP000092993"/>
    </source>
</evidence>
<proteinExistence type="predicted"/>
<keyword evidence="2" id="KW-1185">Reference proteome</keyword>
<dbReference type="EMBL" id="LUGG01000002">
    <property type="protein sequence ID" value="OBZ77561.1"/>
    <property type="molecule type" value="Genomic_DNA"/>
</dbReference>
<gene>
    <name evidence="1" type="ORF">A0H81_02237</name>
</gene>
<name>A0A1C7ML15_GRIFR</name>
<accession>A0A1C7ML15</accession>